<keyword evidence="3" id="KW-1185">Reference proteome</keyword>
<evidence type="ECO:0000256" key="1">
    <source>
        <dbReference type="SAM" id="MobiDB-lite"/>
    </source>
</evidence>
<accession>A0A4Z2GMI5</accession>
<feature type="region of interest" description="Disordered" evidence="1">
    <location>
        <begin position="64"/>
        <end position="83"/>
    </location>
</feature>
<gene>
    <name evidence="2" type="ORF">EYF80_034957</name>
</gene>
<dbReference type="EMBL" id="SRLO01000473">
    <property type="protein sequence ID" value="TNN54838.1"/>
    <property type="molecule type" value="Genomic_DNA"/>
</dbReference>
<dbReference type="AlphaFoldDB" id="A0A4Z2GMI5"/>
<name>A0A4Z2GMI5_9TELE</name>
<comment type="caution">
    <text evidence="2">The sequence shown here is derived from an EMBL/GenBank/DDBJ whole genome shotgun (WGS) entry which is preliminary data.</text>
</comment>
<protein>
    <submittedName>
        <fullName evidence="2">Uncharacterized protein</fullName>
    </submittedName>
</protein>
<sequence>MLSPSEPASILRAVRSQGWELKVAIWSADTEYESYREGLGPGAWVWGLGSGTWGLGPGVWGLSSGLDSSDSPVETRLQRRKLA</sequence>
<evidence type="ECO:0000313" key="3">
    <source>
        <dbReference type="Proteomes" id="UP000314294"/>
    </source>
</evidence>
<reference evidence="2 3" key="1">
    <citation type="submission" date="2019-03" db="EMBL/GenBank/DDBJ databases">
        <title>First draft genome of Liparis tanakae, snailfish: a comprehensive survey of snailfish specific genes.</title>
        <authorList>
            <person name="Kim W."/>
            <person name="Song I."/>
            <person name="Jeong J.-H."/>
            <person name="Kim D."/>
            <person name="Kim S."/>
            <person name="Ryu S."/>
            <person name="Song J.Y."/>
            <person name="Lee S.K."/>
        </authorList>
    </citation>
    <scope>NUCLEOTIDE SEQUENCE [LARGE SCALE GENOMIC DNA]</scope>
    <source>
        <tissue evidence="2">Muscle</tissue>
    </source>
</reference>
<proteinExistence type="predicted"/>
<dbReference type="Proteomes" id="UP000314294">
    <property type="component" value="Unassembled WGS sequence"/>
</dbReference>
<organism evidence="2 3">
    <name type="scientific">Liparis tanakae</name>
    <name type="common">Tanaka's snailfish</name>
    <dbReference type="NCBI Taxonomy" id="230148"/>
    <lineage>
        <taxon>Eukaryota</taxon>
        <taxon>Metazoa</taxon>
        <taxon>Chordata</taxon>
        <taxon>Craniata</taxon>
        <taxon>Vertebrata</taxon>
        <taxon>Euteleostomi</taxon>
        <taxon>Actinopterygii</taxon>
        <taxon>Neopterygii</taxon>
        <taxon>Teleostei</taxon>
        <taxon>Neoteleostei</taxon>
        <taxon>Acanthomorphata</taxon>
        <taxon>Eupercaria</taxon>
        <taxon>Perciformes</taxon>
        <taxon>Cottioidei</taxon>
        <taxon>Cottales</taxon>
        <taxon>Liparidae</taxon>
        <taxon>Liparis</taxon>
    </lineage>
</organism>
<evidence type="ECO:0000313" key="2">
    <source>
        <dbReference type="EMBL" id="TNN54838.1"/>
    </source>
</evidence>